<comment type="similarity">
    <text evidence="2 7">Belongs to the major facilitator superfamily. Sugar transporter (TC 2.A.1.1) family.</text>
</comment>
<dbReference type="InterPro" id="IPR005828">
    <property type="entry name" value="MFS_sugar_transport-like"/>
</dbReference>
<gene>
    <name evidence="8" type="ORF">PoMZ_04148</name>
</gene>
<dbReference type="InterPro" id="IPR003663">
    <property type="entry name" value="Sugar/inositol_transpt"/>
</dbReference>
<reference evidence="8 9" key="1">
    <citation type="journal article" date="2019" name="Mol. Biol. Evol.">
        <title>Blast fungal genomes show frequent chromosomal changes, gene gains and losses, and effector gene turnover.</title>
        <authorList>
            <person name="Gomez Luciano L.B."/>
            <person name="Jason Tsai I."/>
            <person name="Chuma I."/>
            <person name="Tosa Y."/>
            <person name="Chen Y.H."/>
            <person name="Li J.Y."/>
            <person name="Li M.Y."/>
            <person name="Jade Lu M.Y."/>
            <person name="Nakayashiki H."/>
            <person name="Li W.H."/>
        </authorList>
    </citation>
    <scope>NUCLEOTIDE SEQUENCE [LARGE SCALE GENOMIC DNA]</scope>
    <source>
        <strain evidence="8">MZ5-1-6</strain>
    </source>
</reference>
<organism evidence="8 9">
    <name type="scientific">Pyricularia oryzae</name>
    <name type="common">Rice blast fungus</name>
    <name type="synonym">Magnaporthe oryzae</name>
    <dbReference type="NCBI Taxonomy" id="318829"/>
    <lineage>
        <taxon>Eukaryota</taxon>
        <taxon>Fungi</taxon>
        <taxon>Dikarya</taxon>
        <taxon>Ascomycota</taxon>
        <taxon>Pezizomycotina</taxon>
        <taxon>Sordariomycetes</taxon>
        <taxon>Sordariomycetidae</taxon>
        <taxon>Magnaporthales</taxon>
        <taxon>Pyriculariaceae</taxon>
        <taxon>Pyricularia</taxon>
    </lineage>
</organism>
<dbReference type="VEuPathDB" id="FungiDB:M_BR32_EuGene_00046891"/>
<dbReference type="GO" id="GO:0005351">
    <property type="term" value="F:carbohydrate:proton symporter activity"/>
    <property type="evidence" value="ECO:0007669"/>
    <property type="project" value="TreeGrafter"/>
</dbReference>
<dbReference type="PANTHER" id="PTHR48022">
    <property type="entry name" value="PLASTIDIC GLUCOSE TRANSPORTER 4"/>
    <property type="match status" value="1"/>
</dbReference>
<dbReference type="SUPFAM" id="SSF103473">
    <property type="entry name" value="MFS general substrate transporter"/>
    <property type="match status" value="1"/>
</dbReference>
<dbReference type="InterPro" id="IPR020846">
    <property type="entry name" value="MFS_dom"/>
</dbReference>
<keyword evidence="6" id="KW-0472">Membrane</keyword>
<dbReference type="FunFam" id="1.20.1250.20:FF:000134">
    <property type="entry name" value="MFS sugar transporter protein"/>
    <property type="match status" value="1"/>
</dbReference>
<dbReference type="AlphaFoldDB" id="A0A4P7N8Y5"/>
<evidence type="ECO:0000256" key="6">
    <source>
        <dbReference type="ARBA" id="ARBA00023136"/>
    </source>
</evidence>
<protein>
    <submittedName>
        <fullName evidence="8">Uncharacterized protein</fullName>
    </submittedName>
</protein>
<dbReference type="NCBIfam" id="TIGR00879">
    <property type="entry name" value="SP"/>
    <property type="match status" value="1"/>
</dbReference>
<evidence type="ECO:0000313" key="9">
    <source>
        <dbReference type="Proteomes" id="UP000294847"/>
    </source>
</evidence>
<evidence type="ECO:0000256" key="5">
    <source>
        <dbReference type="ARBA" id="ARBA00022989"/>
    </source>
</evidence>
<dbReference type="Pfam" id="PF00083">
    <property type="entry name" value="Sugar_tr"/>
    <property type="match status" value="1"/>
</dbReference>
<comment type="subcellular location">
    <subcellularLocation>
        <location evidence="1">Membrane</location>
        <topology evidence="1">Multi-pass membrane protein</topology>
    </subcellularLocation>
</comment>
<keyword evidence="3 7" id="KW-0813">Transport</keyword>
<keyword evidence="5" id="KW-1133">Transmembrane helix</keyword>
<keyword evidence="4" id="KW-0812">Transmembrane</keyword>
<evidence type="ECO:0000256" key="4">
    <source>
        <dbReference type="ARBA" id="ARBA00022692"/>
    </source>
</evidence>
<evidence type="ECO:0000256" key="1">
    <source>
        <dbReference type="ARBA" id="ARBA00004141"/>
    </source>
</evidence>
<evidence type="ECO:0000313" key="8">
    <source>
        <dbReference type="EMBL" id="QBZ59187.1"/>
    </source>
</evidence>
<dbReference type="InterPro" id="IPR036259">
    <property type="entry name" value="MFS_trans_sf"/>
</dbReference>
<dbReference type="InterPro" id="IPR050360">
    <property type="entry name" value="MFS_Sugar_Transporters"/>
</dbReference>
<dbReference type="GO" id="GO:0016020">
    <property type="term" value="C:membrane"/>
    <property type="evidence" value="ECO:0007669"/>
    <property type="project" value="UniProtKB-SubCell"/>
</dbReference>
<evidence type="ECO:0000256" key="7">
    <source>
        <dbReference type="RuleBase" id="RU003346"/>
    </source>
</evidence>
<dbReference type="PANTHER" id="PTHR48022:SF64">
    <property type="entry name" value="MAJOR FACILITATOR SUPERFAMILY (MFS) PROFILE DOMAIN-CONTAINING PROTEIN"/>
    <property type="match status" value="1"/>
</dbReference>
<name>A0A4P7N8Y5_PYROR</name>
<evidence type="ECO:0000256" key="2">
    <source>
        <dbReference type="ARBA" id="ARBA00010992"/>
    </source>
</evidence>
<dbReference type="InterPro" id="IPR005829">
    <property type="entry name" value="Sugar_transporter_CS"/>
</dbReference>
<sequence>MDKPLPTERPAQTVTEILEAQSKNSSHGRFGLTPSLIKLYLLLAPACLVICATNGYDGSVLTGLQGIERWRSQFGDPKGALLGITTAALPLGSIVSTPFSAWLSDRWGRRSSILVGSFIMIIGVILQCVSTSIGTFLGGRMIIGFGITMALTAGPILISELAHPRHRVFFSSLYNTSFYLGALMAGWITFGSWPLEGPWAWRLPTLFQAAPACVQMFFVWFLPESPRWLVFCDRSDEAYKTLATYHGGGNWEDPLVRAEFWEMKETLMAEKATKGVGPGIFLKTPANRKRLIILITLAVFGQWSGNGLVSYYLTKIFTSIGITTQGEQTMLNGTIATVNYATALMSAVMANKFGRRQMFVGGAIAMFISFSSLTASLAVYNETGSNAASRSALGFIFIYFACYNVCLNPLIFVYPVEVLTYKQRATGLSIFLFVMKTASVFNQFVNPIGMDALGWKFYLVYCCWLLVEVTVFYFLYPETKGYTLERMQEVFGDVIKHDCPEEKATIAGNLDEAAEKASMKDDSYKHVEKAG</sequence>
<proteinExistence type="inferred from homology"/>
<accession>A0A4P7N8Y5</accession>
<evidence type="ECO:0000256" key="3">
    <source>
        <dbReference type="ARBA" id="ARBA00022448"/>
    </source>
</evidence>
<dbReference type="EMBL" id="CP034206">
    <property type="protein sequence ID" value="QBZ59187.1"/>
    <property type="molecule type" value="Genomic_DNA"/>
</dbReference>
<dbReference type="PROSITE" id="PS00216">
    <property type="entry name" value="SUGAR_TRANSPORT_1"/>
    <property type="match status" value="1"/>
</dbReference>
<dbReference type="Gene3D" id="1.20.1250.20">
    <property type="entry name" value="MFS general substrate transporter like domains"/>
    <property type="match status" value="1"/>
</dbReference>
<dbReference type="Proteomes" id="UP000294847">
    <property type="component" value="Chromosome 3"/>
</dbReference>
<dbReference type="PROSITE" id="PS50850">
    <property type="entry name" value="MFS"/>
    <property type="match status" value="1"/>
</dbReference>